<comment type="subcellular location">
    <subcellularLocation>
        <location evidence="1 12">Cytoplasm</location>
        <location evidence="1 12">Cytoskeleton</location>
        <location evidence="1 12">Cilium basal body</location>
    </subcellularLocation>
    <subcellularLocation>
        <location evidence="3 12">Cytoplasm</location>
        <location evidence="3 12">Cytoskeleton</location>
        <location evidence="3 12">Microtubule organizing center</location>
        <location evidence="3 12">Centrosome</location>
    </subcellularLocation>
    <subcellularLocation>
        <location evidence="12">Cytoplasm</location>
    </subcellularLocation>
    <subcellularLocation>
        <location evidence="2 12">Nucleus</location>
    </subcellularLocation>
    <subcellularLocation>
        <location evidence="12">Mitochondrion intermembrane space</location>
    </subcellularLocation>
</comment>
<accession>A0A8C7UYL3</accession>
<evidence type="ECO:0000256" key="1">
    <source>
        <dbReference type="ARBA" id="ARBA00004120"/>
    </source>
</evidence>
<comment type="similarity">
    <text evidence="4 12">Belongs to the ARL2BP family.</text>
</comment>
<comment type="function">
    <text evidence="12">Plays a role as an effector of the ADP-ribosylation factor-like protein 2, ARL2.</text>
</comment>
<evidence type="ECO:0000256" key="12">
    <source>
        <dbReference type="RuleBase" id="RU367099"/>
    </source>
</evidence>
<evidence type="ECO:0000259" key="13">
    <source>
        <dbReference type="Pfam" id="PF11527"/>
    </source>
</evidence>
<feature type="domain" description="BART" evidence="13">
    <location>
        <begin position="45"/>
        <end position="157"/>
    </location>
</feature>
<proteinExistence type="inferred from homology"/>
<dbReference type="InterPro" id="IPR042541">
    <property type="entry name" value="BART_sf"/>
</dbReference>
<evidence type="ECO:0000313" key="14">
    <source>
        <dbReference type="Ensembl" id="ENSOSIP00000000216.1"/>
    </source>
</evidence>
<dbReference type="Proteomes" id="UP000694383">
    <property type="component" value="Unplaced"/>
</dbReference>
<dbReference type="GO" id="GO:0005758">
    <property type="term" value="C:mitochondrial intermembrane space"/>
    <property type="evidence" value="ECO:0007669"/>
    <property type="project" value="UniProtKB-SubCell"/>
</dbReference>
<keyword evidence="9 12" id="KW-0206">Cytoskeleton</keyword>
<dbReference type="Gene3D" id="1.20.1520.10">
    <property type="entry name" value="ADP-ribosylation factor-like 2-binding protein, domain"/>
    <property type="match status" value="1"/>
</dbReference>
<name>A0A8C7UYL3_9TELE</name>
<keyword evidence="11 12" id="KW-0966">Cell projection</keyword>
<reference evidence="14" key="1">
    <citation type="submission" date="2025-08" db="UniProtKB">
        <authorList>
            <consortium name="Ensembl"/>
        </authorList>
    </citation>
    <scope>IDENTIFICATION</scope>
</reference>
<evidence type="ECO:0000256" key="11">
    <source>
        <dbReference type="ARBA" id="ARBA00023273"/>
    </source>
</evidence>
<evidence type="ECO:0000256" key="9">
    <source>
        <dbReference type="ARBA" id="ARBA00023212"/>
    </source>
</evidence>
<evidence type="ECO:0000256" key="3">
    <source>
        <dbReference type="ARBA" id="ARBA00004300"/>
    </source>
</evidence>
<dbReference type="PANTHER" id="PTHR15487:SF4">
    <property type="entry name" value="ADP-RIBOSYLATION FACTOR-LIKE PROTEIN 2-BINDING PROTEIN"/>
    <property type="match status" value="1"/>
</dbReference>
<dbReference type="GO" id="GO:0005813">
    <property type="term" value="C:centrosome"/>
    <property type="evidence" value="ECO:0007669"/>
    <property type="project" value="UniProtKB-SubCell"/>
</dbReference>
<evidence type="ECO:0000256" key="7">
    <source>
        <dbReference type="ARBA" id="ARBA00023069"/>
    </source>
</evidence>
<keyword evidence="10 12" id="KW-0539">Nucleus</keyword>
<dbReference type="GO" id="GO:0005929">
    <property type="term" value="C:cilium"/>
    <property type="evidence" value="ECO:0007669"/>
    <property type="project" value="UniProtKB-UniRule"/>
</dbReference>
<evidence type="ECO:0000313" key="15">
    <source>
        <dbReference type="Proteomes" id="UP000694383"/>
    </source>
</evidence>
<evidence type="ECO:0000256" key="2">
    <source>
        <dbReference type="ARBA" id="ARBA00004123"/>
    </source>
</evidence>
<dbReference type="GO" id="GO:0051457">
    <property type="term" value="P:maintenance of protein location in nucleus"/>
    <property type="evidence" value="ECO:0007669"/>
    <property type="project" value="TreeGrafter"/>
</dbReference>
<evidence type="ECO:0000256" key="10">
    <source>
        <dbReference type="ARBA" id="ARBA00023242"/>
    </source>
</evidence>
<dbReference type="Ensembl" id="ENSOSIT00000000231.1">
    <property type="protein sequence ID" value="ENSOSIP00000000216.1"/>
    <property type="gene ID" value="ENSOSIG00000000160.1"/>
</dbReference>
<keyword evidence="6 12" id="KW-0963">Cytoplasm</keyword>
<keyword evidence="7 12" id="KW-0969">Cilium</keyword>
<organism evidence="14 15">
    <name type="scientific">Oryzias sinensis</name>
    <name type="common">Chinese medaka</name>
    <dbReference type="NCBI Taxonomy" id="183150"/>
    <lineage>
        <taxon>Eukaryota</taxon>
        <taxon>Metazoa</taxon>
        <taxon>Chordata</taxon>
        <taxon>Craniata</taxon>
        <taxon>Vertebrata</taxon>
        <taxon>Euteleostomi</taxon>
        <taxon>Actinopterygii</taxon>
        <taxon>Neopterygii</taxon>
        <taxon>Teleostei</taxon>
        <taxon>Neoteleostei</taxon>
        <taxon>Acanthomorphata</taxon>
        <taxon>Ovalentaria</taxon>
        <taxon>Atherinomorphae</taxon>
        <taxon>Beloniformes</taxon>
        <taxon>Adrianichthyidae</taxon>
        <taxon>Oryziinae</taxon>
        <taxon>Oryzias</taxon>
    </lineage>
</organism>
<dbReference type="InterPro" id="IPR023379">
    <property type="entry name" value="BART_dom"/>
</dbReference>
<evidence type="ECO:0000256" key="8">
    <source>
        <dbReference type="ARBA" id="ARBA00023128"/>
    </source>
</evidence>
<protein>
    <recommendedName>
        <fullName evidence="5 12">ADP-ribosylation factor-like protein 2-binding protein</fullName>
        <shortName evidence="12">ARF-like 2-binding protein</shortName>
    </recommendedName>
</protein>
<evidence type="ECO:0000256" key="6">
    <source>
        <dbReference type="ARBA" id="ARBA00022490"/>
    </source>
</evidence>
<reference evidence="14" key="2">
    <citation type="submission" date="2025-09" db="UniProtKB">
        <authorList>
            <consortium name="Ensembl"/>
        </authorList>
    </citation>
    <scope>IDENTIFICATION</scope>
</reference>
<dbReference type="GO" id="GO:0005634">
    <property type="term" value="C:nucleus"/>
    <property type="evidence" value="ECO:0007669"/>
    <property type="project" value="UniProtKB-SubCell"/>
</dbReference>
<dbReference type="InterPro" id="IPR038849">
    <property type="entry name" value="ARL2BP"/>
</dbReference>
<dbReference type="GeneTree" id="ENSGT00390000015052"/>
<evidence type="ECO:0000256" key="5">
    <source>
        <dbReference type="ARBA" id="ARBA00014849"/>
    </source>
</evidence>
<keyword evidence="15" id="KW-1185">Reference proteome</keyword>
<dbReference type="Pfam" id="PF11527">
    <property type="entry name" value="ARL2_Bind_BART"/>
    <property type="match status" value="1"/>
</dbReference>
<sequence>MACKQWSTSHSGDHQGFALCDVMNKDNLDEEIIAVSCSSEADSAFDAVIGCIEDIFMEDQFQQLRGDFMEKYYLEFDGLDENKLSYTSIFNEYVGLLEKHLEQKLMERIPNFNMNTFTELLMQHKDEVQGDIFDTLLTFTDFLAFKEMFLDYKADREGGGQGLVVTALPAASSH</sequence>
<dbReference type="AlphaFoldDB" id="A0A8C7UYL3"/>
<dbReference type="PANTHER" id="PTHR15487">
    <property type="entry name" value="ADP-RIBOSYLATION FACTOR-LIKE PROTEIN 2-BINDING PROTEIN"/>
    <property type="match status" value="1"/>
</dbReference>
<keyword evidence="8 12" id="KW-0496">Mitochondrion</keyword>
<evidence type="ECO:0000256" key="4">
    <source>
        <dbReference type="ARBA" id="ARBA00009880"/>
    </source>
</evidence>